<dbReference type="EMBL" id="QZKU01000141">
    <property type="protein sequence ID" value="RJP14865.1"/>
    <property type="molecule type" value="Genomic_DNA"/>
</dbReference>
<protein>
    <recommendedName>
        <fullName evidence="3">ZAD domain-containing protein</fullName>
    </recommendedName>
</protein>
<reference evidence="1 2" key="1">
    <citation type="journal article" date="2017" name="ISME J.">
        <title>Energy and carbon metabolisms in a deep terrestrial subsurface fluid microbial community.</title>
        <authorList>
            <person name="Momper L."/>
            <person name="Jungbluth S.P."/>
            <person name="Lee M.D."/>
            <person name="Amend J.P."/>
        </authorList>
    </citation>
    <scope>NUCLEOTIDE SEQUENCE [LARGE SCALE GENOMIC DNA]</scope>
    <source>
        <strain evidence="1">SURF_5</strain>
    </source>
</reference>
<sequence length="103" mass="11701">MIEPINKITCDWCGKFELTAACTVPKEFFLLNLKNAPTEKEVLFGIGVQDVEKVLICTACRNAIESVKNLRMKERRENKCSQLSTVNWPPVEPPFSLKDRICA</sequence>
<evidence type="ECO:0008006" key="3">
    <source>
        <dbReference type="Google" id="ProtNLM"/>
    </source>
</evidence>
<name>A0A3A4N8C0_ABYX5</name>
<dbReference type="AlphaFoldDB" id="A0A3A4N8C0"/>
<evidence type="ECO:0000313" key="1">
    <source>
        <dbReference type="EMBL" id="RJP14865.1"/>
    </source>
</evidence>
<comment type="caution">
    <text evidence="1">The sequence shown here is derived from an EMBL/GenBank/DDBJ whole genome shotgun (WGS) entry which is preliminary data.</text>
</comment>
<evidence type="ECO:0000313" key="2">
    <source>
        <dbReference type="Proteomes" id="UP000265882"/>
    </source>
</evidence>
<gene>
    <name evidence="1" type="ORF">C4520_20970</name>
</gene>
<accession>A0A3A4N8C0</accession>
<organism evidence="1 2">
    <name type="scientific">Abyssobacteria bacterium (strain SURF_5)</name>
    <dbReference type="NCBI Taxonomy" id="2093360"/>
    <lineage>
        <taxon>Bacteria</taxon>
        <taxon>Pseudomonadati</taxon>
        <taxon>Candidatus Hydrogenedentota</taxon>
        <taxon>Candidatus Abyssobacteria</taxon>
    </lineage>
</organism>
<proteinExistence type="predicted"/>
<dbReference type="Proteomes" id="UP000265882">
    <property type="component" value="Unassembled WGS sequence"/>
</dbReference>